<dbReference type="Proteomes" id="UP000677457">
    <property type="component" value="Unassembled WGS sequence"/>
</dbReference>
<gene>
    <name evidence="2" type="ORF">Sar04_46030</name>
</gene>
<proteinExistence type="predicted"/>
<keyword evidence="3" id="KW-1185">Reference proteome</keyword>
<accession>A0ABQ4JY60</accession>
<evidence type="ECO:0008006" key="4">
    <source>
        <dbReference type="Google" id="ProtNLM"/>
    </source>
</evidence>
<dbReference type="NCBIfam" id="TIGR03930">
    <property type="entry name" value="WXG100_ESAT6"/>
    <property type="match status" value="1"/>
</dbReference>
<comment type="caution">
    <text evidence="2">The sequence shown here is derived from an EMBL/GenBank/DDBJ whole genome shotgun (WGS) entry which is preliminary data.</text>
</comment>
<dbReference type="Pfam" id="PF06013">
    <property type="entry name" value="WXG100"/>
    <property type="match status" value="1"/>
</dbReference>
<evidence type="ECO:0000256" key="1">
    <source>
        <dbReference type="SAM" id="MobiDB-lite"/>
    </source>
</evidence>
<dbReference type="InterPro" id="IPR010310">
    <property type="entry name" value="T7SS_ESAT-6-like"/>
</dbReference>
<dbReference type="SUPFAM" id="SSF140453">
    <property type="entry name" value="EsxAB dimer-like"/>
    <property type="match status" value="1"/>
</dbReference>
<evidence type="ECO:0000313" key="3">
    <source>
        <dbReference type="Proteomes" id="UP000677457"/>
    </source>
</evidence>
<evidence type="ECO:0000313" key="2">
    <source>
        <dbReference type="EMBL" id="GIM87867.1"/>
    </source>
</evidence>
<dbReference type="GeneID" id="93769689"/>
<feature type="region of interest" description="Disordered" evidence="1">
    <location>
        <begin position="1"/>
        <end position="23"/>
    </location>
</feature>
<dbReference type="EMBL" id="BOQM01000049">
    <property type="protein sequence ID" value="GIM87867.1"/>
    <property type="molecule type" value="Genomic_DNA"/>
</dbReference>
<name>A0ABQ4JY60_SALAC</name>
<dbReference type="RefSeq" id="WP_018583317.1">
    <property type="nucleotide sequence ID" value="NZ_JAASAW010000001.1"/>
</dbReference>
<dbReference type="Gene3D" id="1.10.287.1060">
    <property type="entry name" value="ESAT-6-like"/>
    <property type="match status" value="1"/>
</dbReference>
<organism evidence="2 3">
    <name type="scientific">Salinispora arenicola</name>
    <dbReference type="NCBI Taxonomy" id="168697"/>
    <lineage>
        <taxon>Bacteria</taxon>
        <taxon>Bacillati</taxon>
        <taxon>Actinomycetota</taxon>
        <taxon>Actinomycetes</taxon>
        <taxon>Micromonosporales</taxon>
        <taxon>Micromonosporaceae</taxon>
        <taxon>Salinispora</taxon>
    </lineage>
</organism>
<dbReference type="InterPro" id="IPR036689">
    <property type="entry name" value="ESAT-6-like_sf"/>
</dbReference>
<protein>
    <recommendedName>
        <fullName evidence="4">WXG100 family type VII secretion target</fullName>
    </recommendedName>
</protein>
<sequence>MSALPRVSGSSAVPTNPGGIDMANSANVDTQAMAAASAIFTDHIGTHRTTHGSIGNEVQVLASRWTGEASTVFVTSTMRQWLDVYQKVIGRLEAMKQSLDDNSGLYARTHEQTVETAGSPLPGLPGI</sequence>
<reference evidence="2 3" key="1">
    <citation type="submission" date="2021-03" db="EMBL/GenBank/DDBJ databases">
        <title>Whole genome shotgun sequence of Salinispora arenicola NBRC 105043.</title>
        <authorList>
            <person name="Komaki H."/>
            <person name="Tamura T."/>
        </authorList>
    </citation>
    <scope>NUCLEOTIDE SEQUENCE [LARGE SCALE GENOMIC DNA]</scope>
    <source>
        <strain evidence="2 3">NBRC 105043</strain>
    </source>
</reference>